<dbReference type="EMBL" id="JASPKZ010004520">
    <property type="protein sequence ID" value="KAJ9590270.1"/>
    <property type="molecule type" value="Genomic_DNA"/>
</dbReference>
<comment type="caution">
    <text evidence="2">The sequence shown here is derived from an EMBL/GenBank/DDBJ whole genome shotgun (WGS) entry which is preliminary data.</text>
</comment>
<name>A0AAD8A0C8_DIPPU</name>
<evidence type="ECO:0000256" key="1">
    <source>
        <dbReference type="SAM" id="MobiDB-lite"/>
    </source>
</evidence>
<sequence>CVYTCAGRALLVLYILYRRLMAFTFLFNNKDTFKDLALKHCVRAENIDPSRSRPNLNSEHSHSRSQRSAQV</sequence>
<protein>
    <submittedName>
        <fullName evidence="2">Uncharacterized protein</fullName>
    </submittedName>
</protein>
<reference evidence="2" key="2">
    <citation type="submission" date="2023-05" db="EMBL/GenBank/DDBJ databases">
        <authorList>
            <person name="Fouks B."/>
        </authorList>
    </citation>
    <scope>NUCLEOTIDE SEQUENCE</scope>
    <source>
        <strain evidence="2">Stay&amp;Tobe</strain>
        <tissue evidence="2">Testes</tissue>
    </source>
</reference>
<feature type="non-terminal residue" evidence="2">
    <location>
        <position position="71"/>
    </location>
</feature>
<accession>A0AAD8A0C8</accession>
<evidence type="ECO:0000313" key="2">
    <source>
        <dbReference type="EMBL" id="KAJ9590270.1"/>
    </source>
</evidence>
<evidence type="ECO:0000313" key="3">
    <source>
        <dbReference type="Proteomes" id="UP001233999"/>
    </source>
</evidence>
<organism evidence="2 3">
    <name type="scientific">Diploptera punctata</name>
    <name type="common">Pacific beetle cockroach</name>
    <dbReference type="NCBI Taxonomy" id="6984"/>
    <lineage>
        <taxon>Eukaryota</taxon>
        <taxon>Metazoa</taxon>
        <taxon>Ecdysozoa</taxon>
        <taxon>Arthropoda</taxon>
        <taxon>Hexapoda</taxon>
        <taxon>Insecta</taxon>
        <taxon>Pterygota</taxon>
        <taxon>Neoptera</taxon>
        <taxon>Polyneoptera</taxon>
        <taxon>Dictyoptera</taxon>
        <taxon>Blattodea</taxon>
        <taxon>Blaberoidea</taxon>
        <taxon>Blaberidae</taxon>
        <taxon>Diplopterinae</taxon>
        <taxon>Diploptera</taxon>
    </lineage>
</organism>
<proteinExistence type="predicted"/>
<feature type="non-terminal residue" evidence="2">
    <location>
        <position position="1"/>
    </location>
</feature>
<dbReference type="AlphaFoldDB" id="A0AAD8A0C8"/>
<dbReference type="Proteomes" id="UP001233999">
    <property type="component" value="Unassembled WGS sequence"/>
</dbReference>
<keyword evidence="3" id="KW-1185">Reference proteome</keyword>
<gene>
    <name evidence="2" type="ORF">L9F63_027891</name>
</gene>
<reference evidence="2" key="1">
    <citation type="journal article" date="2023" name="IScience">
        <title>Live-bearing cockroach genome reveals convergent evolutionary mechanisms linked to viviparity in insects and beyond.</title>
        <authorList>
            <person name="Fouks B."/>
            <person name="Harrison M.C."/>
            <person name="Mikhailova A.A."/>
            <person name="Marchal E."/>
            <person name="English S."/>
            <person name="Carruthers M."/>
            <person name="Jennings E.C."/>
            <person name="Chiamaka E.L."/>
            <person name="Frigard R.A."/>
            <person name="Pippel M."/>
            <person name="Attardo G.M."/>
            <person name="Benoit J.B."/>
            <person name="Bornberg-Bauer E."/>
            <person name="Tobe S.S."/>
        </authorList>
    </citation>
    <scope>NUCLEOTIDE SEQUENCE</scope>
    <source>
        <strain evidence="2">Stay&amp;Tobe</strain>
    </source>
</reference>
<feature type="region of interest" description="Disordered" evidence="1">
    <location>
        <begin position="48"/>
        <end position="71"/>
    </location>
</feature>